<evidence type="ECO:0000313" key="2">
    <source>
        <dbReference type="Proteomes" id="UP000220635"/>
    </source>
</evidence>
<dbReference type="EMBL" id="NTWE01000020">
    <property type="protein sequence ID" value="PEW02803.1"/>
    <property type="molecule type" value="Genomic_DNA"/>
</dbReference>
<sequence>MIIEFDGFGINEYVIGRNISIAKLKSMYLDAKNEELSYEGFIELFCIRNNYECIPQIFYKDIISDIVVDLDTDYIYLPTR</sequence>
<name>A0A2A8PXV1_BACCE</name>
<dbReference type="RefSeq" id="WP_098380556.1">
    <property type="nucleotide sequence ID" value="NZ_NTWE01000020.1"/>
</dbReference>
<dbReference type="Proteomes" id="UP000220635">
    <property type="component" value="Unassembled WGS sequence"/>
</dbReference>
<dbReference type="AlphaFoldDB" id="A0A2A8PXV1"/>
<proteinExistence type="predicted"/>
<accession>A0A2A8PXV1</accession>
<organism evidence="1 2">
    <name type="scientific">Bacillus cereus</name>
    <dbReference type="NCBI Taxonomy" id="1396"/>
    <lineage>
        <taxon>Bacteria</taxon>
        <taxon>Bacillati</taxon>
        <taxon>Bacillota</taxon>
        <taxon>Bacilli</taxon>
        <taxon>Bacillales</taxon>
        <taxon>Bacillaceae</taxon>
        <taxon>Bacillus</taxon>
        <taxon>Bacillus cereus group</taxon>
    </lineage>
</organism>
<reference evidence="1 2" key="1">
    <citation type="submission" date="2017-09" db="EMBL/GenBank/DDBJ databases">
        <title>Large-scale bioinformatics analysis of Bacillus genomes uncovers conserved roles of natural products in bacterial physiology.</title>
        <authorList>
            <consortium name="Agbiome Team Llc"/>
            <person name="Bleich R.M."/>
            <person name="Grubbs K.J."/>
            <person name="Santa Maria K.C."/>
            <person name="Allen S.E."/>
            <person name="Farag S."/>
            <person name="Shank E.A."/>
            <person name="Bowers A."/>
        </authorList>
    </citation>
    <scope>NUCLEOTIDE SEQUENCE [LARGE SCALE GENOMIC DNA]</scope>
    <source>
        <strain evidence="1 2">AFS010695</strain>
    </source>
</reference>
<evidence type="ECO:0000313" key="1">
    <source>
        <dbReference type="EMBL" id="PEW02803.1"/>
    </source>
</evidence>
<gene>
    <name evidence="1" type="ORF">CN425_07685</name>
</gene>
<dbReference type="OrthoDB" id="2886755at2"/>
<comment type="caution">
    <text evidence="1">The sequence shown here is derived from an EMBL/GenBank/DDBJ whole genome shotgun (WGS) entry which is preliminary data.</text>
</comment>
<protein>
    <submittedName>
        <fullName evidence="1">Uncharacterized protein</fullName>
    </submittedName>
</protein>